<dbReference type="PROSITE" id="PS51806">
    <property type="entry name" value="DOG1"/>
    <property type="match status" value="1"/>
</dbReference>
<keyword evidence="2" id="KW-1185">Reference proteome</keyword>
<dbReference type="KEGG" id="rsz:130498008"/>
<dbReference type="AlphaFoldDB" id="A0A9W3C758"/>
<dbReference type="Proteomes" id="UP000504610">
    <property type="component" value="Chromosome 7"/>
</dbReference>
<sequence length="209" mass="23720">MESARFSSKKPLGVNELYAKWSKNLTHYCLPLLGESILTDPSAVLPDTDVENVVYYLIKPLRNPKHLSRYNNDTIHNILFPTGNETQLFFIGDIHPCLFTSLIRSLIDSTWRDEQVRRIDQIERDPFLARVSKNWVARTEASSSVAAVDEAAKEETEELVRIFSAANSLRKSVLREVFKATTGIQAAKFLESLCEFLAGFQDQVLSLLQ</sequence>
<organism evidence="2 3">
    <name type="scientific">Raphanus sativus</name>
    <name type="common">Radish</name>
    <name type="synonym">Raphanus raphanistrum var. sativus</name>
    <dbReference type="NCBI Taxonomy" id="3726"/>
    <lineage>
        <taxon>Eukaryota</taxon>
        <taxon>Viridiplantae</taxon>
        <taxon>Streptophyta</taxon>
        <taxon>Embryophyta</taxon>
        <taxon>Tracheophyta</taxon>
        <taxon>Spermatophyta</taxon>
        <taxon>Magnoliopsida</taxon>
        <taxon>eudicotyledons</taxon>
        <taxon>Gunneridae</taxon>
        <taxon>Pentapetalae</taxon>
        <taxon>rosids</taxon>
        <taxon>malvids</taxon>
        <taxon>Brassicales</taxon>
        <taxon>Brassicaceae</taxon>
        <taxon>Brassiceae</taxon>
        <taxon>Raphanus</taxon>
    </lineage>
</organism>
<dbReference type="InterPro" id="IPR051886">
    <property type="entry name" value="Seed_Dev/Stress_Resp_Reg"/>
</dbReference>
<evidence type="ECO:0000313" key="3">
    <source>
        <dbReference type="RefSeq" id="XP_056847316.1"/>
    </source>
</evidence>
<dbReference type="InterPro" id="IPR025422">
    <property type="entry name" value="TGA_domain"/>
</dbReference>
<proteinExistence type="predicted"/>
<dbReference type="RefSeq" id="XP_056847316.1">
    <property type="nucleotide sequence ID" value="XM_056991336.1"/>
</dbReference>
<feature type="domain" description="DOG1" evidence="1">
    <location>
        <begin position="11"/>
        <end position="209"/>
    </location>
</feature>
<gene>
    <name evidence="3" type="primary">LOC130498008</name>
</gene>
<dbReference type="PANTHER" id="PTHR46354">
    <property type="entry name" value="DOG1 DOMAIN-CONTAINING PROTEIN"/>
    <property type="match status" value="1"/>
</dbReference>
<reference evidence="3" key="2">
    <citation type="submission" date="2025-08" db="UniProtKB">
        <authorList>
            <consortium name="RefSeq"/>
        </authorList>
    </citation>
    <scope>IDENTIFICATION</scope>
    <source>
        <tissue evidence="3">Leaf</tissue>
    </source>
</reference>
<dbReference type="PANTHER" id="PTHR46354:SF9">
    <property type="entry name" value="PROTEIN INAPERTURATE POLLEN1"/>
    <property type="match status" value="1"/>
</dbReference>
<evidence type="ECO:0000313" key="2">
    <source>
        <dbReference type="Proteomes" id="UP000504610"/>
    </source>
</evidence>
<dbReference type="OrthoDB" id="683795at2759"/>
<accession>A0A9W3C758</accession>
<reference evidence="2" key="1">
    <citation type="journal article" date="2019" name="Database">
        <title>The radish genome database (RadishGD): an integrated information resource for radish genomics.</title>
        <authorList>
            <person name="Yu H.J."/>
            <person name="Baek S."/>
            <person name="Lee Y.J."/>
            <person name="Cho A."/>
            <person name="Mun J.H."/>
        </authorList>
    </citation>
    <scope>NUCLEOTIDE SEQUENCE [LARGE SCALE GENOMIC DNA]</scope>
    <source>
        <strain evidence="2">cv. WK10039</strain>
    </source>
</reference>
<dbReference type="GO" id="GO:0043565">
    <property type="term" value="F:sequence-specific DNA binding"/>
    <property type="evidence" value="ECO:0007669"/>
    <property type="project" value="InterPro"/>
</dbReference>
<evidence type="ECO:0000259" key="1">
    <source>
        <dbReference type="PROSITE" id="PS51806"/>
    </source>
</evidence>
<dbReference type="GeneID" id="130498008"/>
<dbReference type="GO" id="GO:0006351">
    <property type="term" value="P:DNA-templated transcription"/>
    <property type="evidence" value="ECO:0007669"/>
    <property type="project" value="InterPro"/>
</dbReference>
<name>A0A9W3C758_RAPSA</name>
<protein>
    <submittedName>
        <fullName evidence="3">Protein INAPERTURATE POLLEN1-like</fullName>
    </submittedName>
</protein>